<dbReference type="InterPro" id="IPR055370">
    <property type="entry name" value="Lsr2_DNA-bd"/>
</dbReference>
<dbReference type="InterPro" id="IPR052511">
    <property type="entry name" value="ATP-dep_Helicase"/>
</dbReference>
<gene>
    <name evidence="4" type="ORF">ACFYM3_26530</name>
</gene>
<organism evidence="4 5">
    <name type="scientific">Streptomyces massasporeus</name>
    <dbReference type="NCBI Taxonomy" id="67324"/>
    <lineage>
        <taxon>Bacteria</taxon>
        <taxon>Bacillati</taxon>
        <taxon>Actinomycetota</taxon>
        <taxon>Actinomycetes</taxon>
        <taxon>Kitasatosporales</taxon>
        <taxon>Streptomycetaceae</taxon>
        <taxon>Streptomyces</taxon>
    </lineage>
</organism>
<dbReference type="Proteomes" id="UP001601288">
    <property type="component" value="Unassembled WGS sequence"/>
</dbReference>
<dbReference type="InterPro" id="IPR036625">
    <property type="entry name" value="E3-bd_dom_sf"/>
</dbReference>
<evidence type="ECO:0000313" key="4">
    <source>
        <dbReference type="EMBL" id="MFE9228125.1"/>
    </source>
</evidence>
<dbReference type="GO" id="GO:0004386">
    <property type="term" value="F:helicase activity"/>
    <property type="evidence" value="ECO:0007669"/>
    <property type="project" value="UniProtKB-KW"/>
</dbReference>
<evidence type="ECO:0000256" key="1">
    <source>
        <dbReference type="ARBA" id="ARBA00023125"/>
    </source>
</evidence>
<keyword evidence="1" id="KW-0238">DNA-binding</keyword>
<keyword evidence="4" id="KW-0347">Helicase</keyword>
<dbReference type="PANTHER" id="PTHR47962">
    <property type="entry name" value="ATP-DEPENDENT HELICASE LHR-RELATED-RELATED"/>
    <property type="match status" value="1"/>
</dbReference>
<evidence type="ECO:0000256" key="2">
    <source>
        <dbReference type="SAM" id="MobiDB-lite"/>
    </source>
</evidence>
<dbReference type="EMBL" id="JBIAFP010000017">
    <property type="protein sequence ID" value="MFE9228125.1"/>
    <property type="molecule type" value="Genomic_DNA"/>
</dbReference>
<sequence>MTARERMSLASFDRFFPAQDLLPTKTSGNGSFGNLIALPLNGACRERGTTLFCDPASWAPYPDQFAHLSQVQRLNRSEVEALVDTLQPVEVGPAAALEAMPPKPRRTDLGRAPEVVKARLGAMLAIATQGLPAPLLAALKHLASLHNPDFYKKQKMRYSTFGTPRFVMCFDASEADWLRIPRGLSDQAAALIASAGGALRVDDGLPTHEAITARFTAELTPVQAKAVGVMAEHSTGVLVAPPGTGKTVMACALIAQAAQPVAIIVNKAELLAQWRERLATFLDLGKQKVGALGGGKDRRGGVVDLVMLQSLAHRDAPDQLLDGYGLVIVDECHAIGAPAAVAAVNRAAVRRWVGLSATPYRADQMDALITMQCGPVRHEIADQTTFTKHLIVHPTAFTTEETGDDGVSFQALYGELAADEERNARIAADIADAARRGRHSLALSNRLEHLDRLAEALHHHGVHPMLLHGRLSAAERAEVRTALDSQDTGPTVLLAIDKVAGEGFDAARLDCLFLTSPFRFKGKSIQQVGRVMRELETGKTDVEVHDYVDVAVSRLESMHHHRRRVLARRGFTTRTATGPSATKVPTPQDDAPPVRDLPEGKPTVAEVRSWARDNGHTVPDRGRLRADIWAAWHTAHPI</sequence>
<proteinExistence type="predicted"/>
<evidence type="ECO:0000259" key="3">
    <source>
        <dbReference type="PROSITE" id="PS51192"/>
    </source>
</evidence>
<dbReference type="SMART" id="SM00487">
    <property type="entry name" value="DEXDc"/>
    <property type="match status" value="1"/>
</dbReference>
<dbReference type="PANTHER" id="PTHR47962:SF5">
    <property type="entry name" value="ATP-DEPENDENT HELICASE LHR-RELATED"/>
    <property type="match status" value="1"/>
</dbReference>
<keyword evidence="5" id="KW-1185">Reference proteome</keyword>
<dbReference type="Pfam" id="PF04851">
    <property type="entry name" value="ResIII"/>
    <property type="match status" value="1"/>
</dbReference>
<feature type="compositionally biased region" description="Low complexity" evidence="2">
    <location>
        <begin position="568"/>
        <end position="578"/>
    </location>
</feature>
<protein>
    <submittedName>
        <fullName evidence="4">DEAD/DEAH box helicase family protein</fullName>
    </submittedName>
</protein>
<dbReference type="InterPro" id="IPR001650">
    <property type="entry name" value="Helicase_C-like"/>
</dbReference>
<dbReference type="InterPro" id="IPR014001">
    <property type="entry name" value="Helicase_ATP-bd"/>
</dbReference>
<evidence type="ECO:0000313" key="5">
    <source>
        <dbReference type="Proteomes" id="UP001601288"/>
    </source>
</evidence>
<comment type="caution">
    <text evidence="4">The sequence shown here is derived from an EMBL/GenBank/DDBJ whole genome shotgun (WGS) entry which is preliminary data.</text>
</comment>
<name>A0ABW6LI79_9ACTN</name>
<dbReference type="InterPro" id="IPR027417">
    <property type="entry name" value="P-loop_NTPase"/>
</dbReference>
<dbReference type="SMART" id="SM00382">
    <property type="entry name" value="AAA"/>
    <property type="match status" value="1"/>
</dbReference>
<feature type="region of interest" description="Disordered" evidence="2">
    <location>
        <begin position="567"/>
        <end position="601"/>
    </location>
</feature>
<dbReference type="Pfam" id="PF00271">
    <property type="entry name" value="Helicase_C"/>
    <property type="match status" value="1"/>
</dbReference>
<dbReference type="Pfam" id="PF23359">
    <property type="entry name" value="Lsr2_DNA-bd"/>
    <property type="match status" value="1"/>
</dbReference>
<dbReference type="InterPro" id="IPR054347">
    <property type="entry name" value="TOTE_primase"/>
</dbReference>
<accession>A0ABW6LI79</accession>
<dbReference type="Pfam" id="PF22548">
    <property type="entry name" value="AEP-TOTE"/>
    <property type="match status" value="1"/>
</dbReference>
<keyword evidence="4" id="KW-0547">Nucleotide-binding</keyword>
<dbReference type="Gene3D" id="3.40.50.300">
    <property type="entry name" value="P-loop containing nucleotide triphosphate hydrolases"/>
    <property type="match status" value="2"/>
</dbReference>
<dbReference type="RefSeq" id="WP_358291737.1">
    <property type="nucleotide sequence ID" value="NZ_JBEYGJ010000053.1"/>
</dbReference>
<dbReference type="PROSITE" id="PS51192">
    <property type="entry name" value="HELICASE_ATP_BIND_1"/>
    <property type="match status" value="1"/>
</dbReference>
<dbReference type="InterPro" id="IPR006935">
    <property type="entry name" value="Helicase/UvrB_N"/>
</dbReference>
<dbReference type="SMART" id="SM00490">
    <property type="entry name" value="HELICc"/>
    <property type="match status" value="1"/>
</dbReference>
<dbReference type="Gene3D" id="4.10.320.10">
    <property type="entry name" value="E3-binding domain"/>
    <property type="match status" value="1"/>
</dbReference>
<reference evidence="4 5" key="1">
    <citation type="submission" date="2024-10" db="EMBL/GenBank/DDBJ databases">
        <title>The Natural Products Discovery Center: Release of the First 8490 Sequenced Strains for Exploring Actinobacteria Biosynthetic Diversity.</title>
        <authorList>
            <person name="Kalkreuter E."/>
            <person name="Kautsar S.A."/>
            <person name="Yang D."/>
            <person name="Bader C.D."/>
            <person name="Teijaro C.N."/>
            <person name="Fluegel L."/>
            <person name="Davis C.M."/>
            <person name="Simpson J.R."/>
            <person name="Lauterbach L."/>
            <person name="Steele A.D."/>
            <person name="Gui C."/>
            <person name="Meng S."/>
            <person name="Li G."/>
            <person name="Viehrig K."/>
            <person name="Ye F."/>
            <person name="Su P."/>
            <person name="Kiefer A.F."/>
            <person name="Nichols A."/>
            <person name="Cepeda A.J."/>
            <person name="Yan W."/>
            <person name="Fan B."/>
            <person name="Jiang Y."/>
            <person name="Adhikari A."/>
            <person name="Zheng C.-J."/>
            <person name="Schuster L."/>
            <person name="Cowan T.M."/>
            <person name="Smanski M.J."/>
            <person name="Chevrette M.G."/>
            <person name="De Carvalho L.P.S."/>
            <person name="Shen B."/>
        </authorList>
    </citation>
    <scope>NUCLEOTIDE SEQUENCE [LARGE SCALE GENOMIC DNA]</scope>
    <source>
        <strain evidence="4 5">NPDC007066</strain>
    </source>
</reference>
<keyword evidence="4" id="KW-0378">Hydrolase</keyword>
<dbReference type="InterPro" id="IPR003593">
    <property type="entry name" value="AAA+_ATPase"/>
</dbReference>
<keyword evidence="4" id="KW-0067">ATP-binding</keyword>
<feature type="domain" description="Helicase ATP-binding" evidence="3">
    <location>
        <begin position="227"/>
        <end position="377"/>
    </location>
</feature>
<dbReference type="SUPFAM" id="SSF52540">
    <property type="entry name" value="P-loop containing nucleoside triphosphate hydrolases"/>
    <property type="match status" value="2"/>
</dbReference>